<evidence type="ECO:0000256" key="4">
    <source>
        <dbReference type="SAM" id="MobiDB-lite"/>
    </source>
</evidence>
<dbReference type="Pfam" id="PF01638">
    <property type="entry name" value="HxlR"/>
    <property type="match status" value="1"/>
</dbReference>
<evidence type="ECO:0000256" key="3">
    <source>
        <dbReference type="ARBA" id="ARBA00023163"/>
    </source>
</evidence>
<evidence type="ECO:0000256" key="2">
    <source>
        <dbReference type="ARBA" id="ARBA00023125"/>
    </source>
</evidence>
<dbReference type="InterPro" id="IPR002577">
    <property type="entry name" value="HTH_HxlR"/>
</dbReference>
<dbReference type="InterPro" id="IPR036390">
    <property type="entry name" value="WH_DNA-bd_sf"/>
</dbReference>
<dbReference type="EMBL" id="BNJF01000003">
    <property type="protein sequence ID" value="GHO48197.1"/>
    <property type="molecule type" value="Genomic_DNA"/>
</dbReference>
<feature type="compositionally biased region" description="Polar residues" evidence="4">
    <location>
        <begin position="107"/>
        <end position="132"/>
    </location>
</feature>
<accession>A0A8J3I1B4</accession>
<gene>
    <name evidence="6" type="ORF">KSX_63600</name>
</gene>
<keyword evidence="2" id="KW-0238">DNA-binding</keyword>
<comment type="caution">
    <text evidence="6">The sequence shown here is derived from an EMBL/GenBank/DDBJ whole genome shotgun (WGS) entry which is preliminary data.</text>
</comment>
<protein>
    <recommendedName>
        <fullName evidence="5">HTH hxlR-type domain-containing protein</fullName>
    </recommendedName>
</protein>
<evidence type="ECO:0000259" key="5">
    <source>
        <dbReference type="PROSITE" id="PS51118"/>
    </source>
</evidence>
<dbReference type="PANTHER" id="PTHR33204">
    <property type="entry name" value="TRANSCRIPTIONAL REGULATOR, MARR FAMILY"/>
    <property type="match status" value="1"/>
</dbReference>
<name>A0A8J3I1B4_9CHLR</name>
<reference evidence="6" key="1">
    <citation type="submission" date="2020-10" db="EMBL/GenBank/DDBJ databases">
        <title>Taxonomic study of unclassified bacteria belonging to the class Ktedonobacteria.</title>
        <authorList>
            <person name="Yabe S."/>
            <person name="Wang C.M."/>
            <person name="Zheng Y."/>
            <person name="Sakai Y."/>
            <person name="Cavaletti L."/>
            <person name="Monciardini P."/>
            <person name="Donadio S."/>
        </authorList>
    </citation>
    <scope>NUCLEOTIDE SEQUENCE</scope>
    <source>
        <strain evidence="6">SOSP1-1</strain>
    </source>
</reference>
<keyword evidence="7" id="KW-1185">Reference proteome</keyword>
<feature type="domain" description="HTH hxlR-type" evidence="5">
    <location>
        <begin position="11"/>
        <end position="108"/>
    </location>
</feature>
<keyword evidence="1" id="KW-0805">Transcription regulation</keyword>
<dbReference type="AlphaFoldDB" id="A0A8J3I1B4"/>
<dbReference type="GO" id="GO:0003677">
    <property type="term" value="F:DNA binding"/>
    <property type="evidence" value="ECO:0007669"/>
    <property type="project" value="UniProtKB-KW"/>
</dbReference>
<evidence type="ECO:0000313" key="6">
    <source>
        <dbReference type="EMBL" id="GHO48197.1"/>
    </source>
</evidence>
<dbReference type="PROSITE" id="PS51118">
    <property type="entry name" value="HTH_HXLR"/>
    <property type="match status" value="1"/>
</dbReference>
<dbReference type="PANTHER" id="PTHR33204:SF18">
    <property type="entry name" value="TRANSCRIPTIONAL REGULATORY PROTEIN"/>
    <property type="match status" value="1"/>
</dbReference>
<dbReference type="RefSeq" id="WP_220197400.1">
    <property type="nucleotide sequence ID" value="NZ_BNJF01000003.1"/>
</dbReference>
<evidence type="ECO:0000313" key="7">
    <source>
        <dbReference type="Proteomes" id="UP000612362"/>
    </source>
</evidence>
<dbReference type="SUPFAM" id="SSF46785">
    <property type="entry name" value="Winged helix' DNA-binding domain"/>
    <property type="match status" value="1"/>
</dbReference>
<dbReference type="Gene3D" id="1.10.10.10">
    <property type="entry name" value="Winged helix-like DNA-binding domain superfamily/Winged helix DNA-binding domain"/>
    <property type="match status" value="1"/>
</dbReference>
<feature type="region of interest" description="Disordered" evidence="4">
    <location>
        <begin position="104"/>
        <end position="132"/>
    </location>
</feature>
<sequence length="132" mass="15244">MRRQSFASMDCPIARTLDIVGEWWTLLILRDLAQGINRFDTLQQHLGIARNILTVRLQTLLDHGLIERQCYQQRPERFEYRLTEKGADMNAVLKALRQWGERWTQAPDPTSTTSLSHGQTSEDTTLPTHPLS</sequence>
<evidence type="ECO:0000256" key="1">
    <source>
        <dbReference type="ARBA" id="ARBA00023015"/>
    </source>
</evidence>
<dbReference type="Proteomes" id="UP000612362">
    <property type="component" value="Unassembled WGS sequence"/>
</dbReference>
<proteinExistence type="predicted"/>
<keyword evidence="3" id="KW-0804">Transcription</keyword>
<dbReference type="InterPro" id="IPR036388">
    <property type="entry name" value="WH-like_DNA-bd_sf"/>
</dbReference>
<organism evidence="6 7">
    <name type="scientific">Ktedonospora formicarum</name>
    <dbReference type="NCBI Taxonomy" id="2778364"/>
    <lineage>
        <taxon>Bacteria</taxon>
        <taxon>Bacillati</taxon>
        <taxon>Chloroflexota</taxon>
        <taxon>Ktedonobacteria</taxon>
        <taxon>Ktedonobacterales</taxon>
        <taxon>Ktedonobacteraceae</taxon>
        <taxon>Ktedonospora</taxon>
    </lineage>
</organism>